<comment type="caution">
    <text evidence="1">The sequence shown here is derived from an EMBL/GenBank/DDBJ whole genome shotgun (WGS) entry which is preliminary data.</text>
</comment>
<dbReference type="EMBL" id="CAKOGL010000009">
    <property type="protein sequence ID" value="CAH2090210.1"/>
    <property type="molecule type" value="Genomic_DNA"/>
</dbReference>
<name>A0AAU9TXB7_EUPED</name>
<organism evidence="1 2">
    <name type="scientific">Euphydryas editha</name>
    <name type="common">Edith's checkerspot</name>
    <dbReference type="NCBI Taxonomy" id="104508"/>
    <lineage>
        <taxon>Eukaryota</taxon>
        <taxon>Metazoa</taxon>
        <taxon>Ecdysozoa</taxon>
        <taxon>Arthropoda</taxon>
        <taxon>Hexapoda</taxon>
        <taxon>Insecta</taxon>
        <taxon>Pterygota</taxon>
        <taxon>Neoptera</taxon>
        <taxon>Endopterygota</taxon>
        <taxon>Lepidoptera</taxon>
        <taxon>Glossata</taxon>
        <taxon>Ditrysia</taxon>
        <taxon>Papilionoidea</taxon>
        <taxon>Nymphalidae</taxon>
        <taxon>Nymphalinae</taxon>
        <taxon>Euphydryas</taxon>
    </lineage>
</organism>
<accession>A0AAU9TXB7</accession>
<evidence type="ECO:0000313" key="1">
    <source>
        <dbReference type="EMBL" id="CAH2090210.1"/>
    </source>
</evidence>
<dbReference type="Proteomes" id="UP001153954">
    <property type="component" value="Unassembled WGS sequence"/>
</dbReference>
<reference evidence="1" key="1">
    <citation type="submission" date="2022-03" db="EMBL/GenBank/DDBJ databases">
        <authorList>
            <person name="Tunstrom K."/>
        </authorList>
    </citation>
    <scope>NUCLEOTIDE SEQUENCE</scope>
</reference>
<gene>
    <name evidence="1" type="ORF">EEDITHA_LOCUS6192</name>
</gene>
<dbReference type="AlphaFoldDB" id="A0AAU9TXB7"/>
<keyword evidence="2" id="KW-1185">Reference proteome</keyword>
<sequence length="90" mass="10193">MTPQLKIPTHDLHIASLCRSLMNPPTESHSVEIAMPRCDALVHVSRKNKLFVTIKMIVNLKYLSLPLKMQTVFSMQIILGHSHHSCSSFL</sequence>
<proteinExistence type="predicted"/>
<evidence type="ECO:0000313" key="2">
    <source>
        <dbReference type="Proteomes" id="UP001153954"/>
    </source>
</evidence>
<protein>
    <submittedName>
        <fullName evidence="1">Uncharacterized protein</fullName>
    </submittedName>
</protein>